<evidence type="ECO:0000313" key="2">
    <source>
        <dbReference type="Proteomes" id="UP000237105"/>
    </source>
</evidence>
<sequence length="73" mass="8376">ILLHDVIPIVRPFLRSAGKFLVAQLIPLRTFSRAISKHFIARCDSHSTTVFEVYWQVFGYAAHSSLYVFSGHR</sequence>
<gene>
    <name evidence="1" type="ORF">PanWU01x14_169280</name>
</gene>
<comment type="caution">
    <text evidence="1">The sequence shown here is derived from an EMBL/GenBank/DDBJ whole genome shotgun (WGS) entry which is preliminary data.</text>
</comment>
<dbReference type="AlphaFoldDB" id="A0A2P5CAD9"/>
<dbReference type="Proteomes" id="UP000237105">
    <property type="component" value="Unassembled WGS sequence"/>
</dbReference>
<organism evidence="1 2">
    <name type="scientific">Parasponia andersonii</name>
    <name type="common">Sponia andersonii</name>
    <dbReference type="NCBI Taxonomy" id="3476"/>
    <lineage>
        <taxon>Eukaryota</taxon>
        <taxon>Viridiplantae</taxon>
        <taxon>Streptophyta</taxon>
        <taxon>Embryophyta</taxon>
        <taxon>Tracheophyta</taxon>
        <taxon>Spermatophyta</taxon>
        <taxon>Magnoliopsida</taxon>
        <taxon>eudicotyledons</taxon>
        <taxon>Gunneridae</taxon>
        <taxon>Pentapetalae</taxon>
        <taxon>rosids</taxon>
        <taxon>fabids</taxon>
        <taxon>Rosales</taxon>
        <taxon>Cannabaceae</taxon>
        <taxon>Parasponia</taxon>
    </lineage>
</organism>
<feature type="non-terminal residue" evidence="1">
    <location>
        <position position="1"/>
    </location>
</feature>
<evidence type="ECO:0000313" key="1">
    <source>
        <dbReference type="EMBL" id="PON57997.1"/>
    </source>
</evidence>
<accession>A0A2P5CAD9</accession>
<dbReference type="EMBL" id="JXTB01000153">
    <property type="protein sequence ID" value="PON57997.1"/>
    <property type="molecule type" value="Genomic_DNA"/>
</dbReference>
<keyword evidence="2" id="KW-1185">Reference proteome</keyword>
<name>A0A2P5CAD9_PARAD</name>
<protein>
    <submittedName>
        <fullName evidence="1">Uncharacterized protein</fullName>
    </submittedName>
</protein>
<reference evidence="2" key="1">
    <citation type="submission" date="2016-06" db="EMBL/GenBank/DDBJ databases">
        <title>Parallel loss of symbiosis genes in relatives of nitrogen-fixing non-legume Parasponia.</title>
        <authorList>
            <person name="Van Velzen R."/>
            <person name="Holmer R."/>
            <person name="Bu F."/>
            <person name="Rutten L."/>
            <person name="Van Zeijl A."/>
            <person name="Liu W."/>
            <person name="Santuari L."/>
            <person name="Cao Q."/>
            <person name="Sharma T."/>
            <person name="Shen D."/>
            <person name="Roswanjaya Y."/>
            <person name="Wardhani T."/>
            <person name="Kalhor M.S."/>
            <person name="Jansen J."/>
            <person name="Van den Hoogen J."/>
            <person name="Gungor B."/>
            <person name="Hartog M."/>
            <person name="Hontelez J."/>
            <person name="Verver J."/>
            <person name="Yang W.-C."/>
            <person name="Schijlen E."/>
            <person name="Repin R."/>
            <person name="Schilthuizen M."/>
            <person name="Schranz E."/>
            <person name="Heidstra R."/>
            <person name="Miyata K."/>
            <person name="Fedorova E."/>
            <person name="Kohlen W."/>
            <person name="Bisseling T."/>
            <person name="Smit S."/>
            <person name="Geurts R."/>
        </authorList>
    </citation>
    <scope>NUCLEOTIDE SEQUENCE [LARGE SCALE GENOMIC DNA]</scope>
    <source>
        <strain evidence="2">cv. WU1-14</strain>
    </source>
</reference>
<proteinExistence type="predicted"/>